<dbReference type="GO" id="GO:0050660">
    <property type="term" value="F:flavin adenine dinucleotide binding"/>
    <property type="evidence" value="ECO:0007669"/>
    <property type="project" value="InterPro"/>
</dbReference>
<dbReference type="InterPro" id="IPR036250">
    <property type="entry name" value="AcylCo_DH-like_C"/>
</dbReference>
<accession>A0A6P1BI71</accession>
<dbReference type="EC" id="1.-.-.-" evidence="5"/>
<keyword evidence="6" id="KW-1185">Reference proteome</keyword>
<dbReference type="Proteomes" id="UP000468531">
    <property type="component" value="Unassembled WGS sequence"/>
</dbReference>
<dbReference type="NCBIfam" id="TIGR04022">
    <property type="entry name" value="sulfur_SfnB"/>
    <property type="match status" value="1"/>
</dbReference>
<dbReference type="InterPro" id="IPR013107">
    <property type="entry name" value="Acyl-CoA_DH_C"/>
</dbReference>
<dbReference type="InterPro" id="IPR023922">
    <property type="entry name" value="S04_starv_induced_SfnB"/>
</dbReference>
<evidence type="ECO:0000256" key="1">
    <source>
        <dbReference type="ARBA" id="ARBA00023002"/>
    </source>
</evidence>
<dbReference type="InterPro" id="IPR037069">
    <property type="entry name" value="AcylCoA_DH/ox_N_sf"/>
</dbReference>
<dbReference type="Pfam" id="PF02771">
    <property type="entry name" value="Acyl-CoA_dh_N"/>
    <property type="match status" value="1"/>
</dbReference>
<evidence type="ECO:0000313" key="5">
    <source>
        <dbReference type="EMBL" id="NEU97919.1"/>
    </source>
</evidence>
<dbReference type="GO" id="GO:0003995">
    <property type="term" value="F:acyl-CoA dehydrogenase activity"/>
    <property type="evidence" value="ECO:0007669"/>
    <property type="project" value="TreeGrafter"/>
</dbReference>
<dbReference type="InterPro" id="IPR013786">
    <property type="entry name" value="AcylCoA_DH/ox_N"/>
</dbReference>
<dbReference type="PIRSF" id="PIRSF016578">
    <property type="entry name" value="HsaA"/>
    <property type="match status" value="1"/>
</dbReference>
<evidence type="ECO:0000256" key="2">
    <source>
        <dbReference type="ARBA" id="ARBA00049661"/>
    </source>
</evidence>
<dbReference type="GO" id="GO:0033539">
    <property type="term" value="P:fatty acid beta-oxidation using acyl-CoA dehydrogenase"/>
    <property type="evidence" value="ECO:0007669"/>
    <property type="project" value="TreeGrafter"/>
</dbReference>
<reference evidence="5 6" key="1">
    <citation type="journal article" date="2020" name="Arch. Microbiol.">
        <title>Bradyrhizobium uaiense sp. nov., a new highly efficient cowpea symbiont.</title>
        <authorList>
            <person name="Cabral Michel D."/>
            <person name="Azarias Guimaraes A."/>
            <person name="Martins da Costa E."/>
            <person name="Soares de Carvalho T."/>
            <person name="Balsanelli E."/>
            <person name="Willems A."/>
            <person name="Maltempi de Souza E."/>
            <person name="de Souza Moreira F.M."/>
        </authorList>
    </citation>
    <scope>NUCLEOTIDE SEQUENCE [LARGE SCALE GENOMIC DNA]</scope>
    <source>
        <strain evidence="5 6">UFLA 03-164</strain>
    </source>
</reference>
<dbReference type="SUPFAM" id="SSF56645">
    <property type="entry name" value="Acyl-CoA dehydrogenase NM domain-like"/>
    <property type="match status" value="1"/>
</dbReference>
<keyword evidence="1 5" id="KW-0560">Oxidoreductase</keyword>
<dbReference type="PANTHER" id="PTHR48083:SF19">
    <property type="entry name" value="FLAVIN-DEPENDENT MONOOXYGENASE, OXYGENASE SUBUNIT HSAA"/>
    <property type="match status" value="1"/>
</dbReference>
<gene>
    <name evidence="5" type="ORF">FNJ47_19340</name>
</gene>
<dbReference type="SUPFAM" id="SSF47203">
    <property type="entry name" value="Acyl-CoA dehydrogenase C-terminal domain-like"/>
    <property type="match status" value="1"/>
</dbReference>
<dbReference type="InterPro" id="IPR046373">
    <property type="entry name" value="Acyl-CoA_Oxase/DH_mid-dom_sf"/>
</dbReference>
<feature type="domain" description="Acyl-CoA dehydrogenase C-terminal" evidence="4">
    <location>
        <begin position="252"/>
        <end position="384"/>
    </location>
</feature>
<evidence type="ECO:0000259" key="3">
    <source>
        <dbReference type="Pfam" id="PF02771"/>
    </source>
</evidence>
<dbReference type="InterPro" id="IPR050741">
    <property type="entry name" value="Acyl-CoA_dehydrogenase"/>
</dbReference>
<dbReference type="PANTHER" id="PTHR48083">
    <property type="entry name" value="MEDIUM-CHAIN SPECIFIC ACYL-COA DEHYDROGENASE, MITOCHONDRIAL-RELATED"/>
    <property type="match status" value="1"/>
</dbReference>
<dbReference type="Pfam" id="PF08028">
    <property type="entry name" value="Acyl-CoA_dh_2"/>
    <property type="match status" value="1"/>
</dbReference>
<dbReference type="EMBL" id="VKHP01000073">
    <property type="protein sequence ID" value="NEU97919.1"/>
    <property type="molecule type" value="Genomic_DNA"/>
</dbReference>
<comment type="similarity">
    <text evidence="2">Belongs to the HpaH/HsaA monooxygenase family.</text>
</comment>
<dbReference type="RefSeq" id="WP_163155751.1">
    <property type="nucleotide sequence ID" value="NZ_VKHP01000073.1"/>
</dbReference>
<name>A0A6P1BI71_9BRAD</name>
<protein>
    <submittedName>
        <fullName evidence="5">SfnB family sulfur acquisition oxidoreductase</fullName>
        <ecNumber evidence="5">1.-.-.-</ecNumber>
    </submittedName>
</protein>
<comment type="caution">
    <text evidence="5">The sequence shown here is derived from an EMBL/GenBank/DDBJ whole genome shotgun (WGS) entry which is preliminary data.</text>
</comment>
<proteinExistence type="inferred from homology"/>
<dbReference type="GO" id="GO:0005737">
    <property type="term" value="C:cytoplasm"/>
    <property type="evidence" value="ECO:0007669"/>
    <property type="project" value="TreeGrafter"/>
</dbReference>
<sequence>MNVVPTKKPLDEAASRKPAHVIRTADEALTIARELAPLLAAGASERDSQRRLPHDELRQFVQSGLWGIGIRSEYGGAGVSIETIIEVVAIISAADPSIGQLPQSNYLLLESLHHIGTEPQKRFFLSEVLTGKVIGNAFAESGGKNVLDIRSRISRTPSGLRLNARKVYGTNALFADWIPISGVDDDGNVVYVYVPHNAAGLSVLDDWNGFGQRTSASGTVIADNVEVNPAHVIARYKSIGRPSLTGPFAQLLHVAIDLGIARASFAEAVRLARSASRPWIDSGLQRAQDDPHTIATLGDLQIRVHAADAMVARAARTLDAVRDRHDEADVARASVAVAEAKVPANDVALFASSKLFEFGGASSARTNLNLDRHWRNARTHTLHDPVRWKYHLIGNYVLNDKNPPLHIWA</sequence>
<evidence type="ECO:0000313" key="6">
    <source>
        <dbReference type="Proteomes" id="UP000468531"/>
    </source>
</evidence>
<dbReference type="GO" id="GO:0016712">
    <property type="term" value="F:oxidoreductase activity, acting on paired donors, with incorporation or reduction of molecular oxygen, reduced flavin or flavoprotein as one donor, and incorporation of one atom of oxygen"/>
    <property type="evidence" value="ECO:0007669"/>
    <property type="project" value="TreeGrafter"/>
</dbReference>
<organism evidence="5 6">
    <name type="scientific">Bradyrhizobium uaiense</name>
    <dbReference type="NCBI Taxonomy" id="2594946"/>
    <lineage>
        <taxon>Bacteria</taxon>
        <taxon>Pseudomonadati</taxon>
        <taxon>Pseudomonadota</taxon>
        <taxon>Alphaproteobacteria</taxon>
        <taxon>Hyphomicrobiales</taxon>
        <taxon>Nitrobacteraceae</taxon>
        <taxon>Bradyrhizobium</taxon>
    </lineage>
</organism>
<evidence type="ECO:0000259" key="4">
    <source>
        <dbReference type="Pfam" id="PF08028"/>
    </source>
</evidence>
<dbReference type="Gene3D" id="1.10.540.10">
    <property type="entry name" value="Acyl-CoA dehydrogenase/oxidase, N-terminal domain"/>
    <property type="match status" value="1"/>
</dbReference>
<dbReference type="InterPro" id="IPR009100">
    <property type="entry name" value="AcylCoA_DH/oxidase_NM_dom_sf"/>
</dbReference>
<dbReference type="Gene3D" id="2.40.110.10">
    <property type="entry name" value="Butyryl-CoA Dehydrogenase, subunit A, domain 2"/>
    <property type="match status" value="1"/>
</dbReference>
<dbReference type="AlphaFoldDB" id="A0A6P1BI71"/>
<dbReference type="Gene3D" id="1.20.140.10">
    <property type="entry name" value="Butyryl-CoA Dehydrogenase, subunit A, domain 3"/>
    <property type="match status" value="1"/>
</dbReference>
<feature type="domain" description="Acyl-CoA dehydrogenase/oxidase N-terminal" evidence="3">
    <location>
        <begin position="39"/>
        <end position="132"/>
    </location>
</feature>